<dbReference type="InterPro" id="IPR004843">
    <property type="entry name" value="Calcineurin-like_PHP"/>
</dbReference>
<dbReference type="NCBIfam" id="TIGR04123">
    <property type="entry name" value="P_estr_lig_assc"/>
    <property type="match status" value="1"/>
</dbReference>
<name>A0A1W2AB45_9SPHI</name>
<protein>
    <submittedName>
        <fullName evidence="2">Putative phosphoesterase</fullName>
    </submittedName>
</protein>
<gene>
    <name evidence="2" type="ORF">SAMN04488101_101409</name>
</gene>
<dbReference type="PANTHER" id="PTHR39323:SF1">
    <property type="entry name" value="BLR1149 PROTEIN"/>
    <property type="match status" value="1"/>
</dbReference>
<feature type="domain" description="Calcineurin-like phosphoesterase" evidence="1">
    <location>
        <begin position="24"/>
        <end position="154"/>
    </location>
</feature>
<dbReference type="PIRSF" id="PIRSF000887">
    <property type="entry name" value="Pesterase_MJ0037"/>
    <property type="match status" value="1"/>
</dbReference>
<evidence type="ECO:0000313" key="3">
    <source>
        <dbReference type="Proteomes" id="UP000192678"/>
    </source>
</evidence>
<dbReference type="Pfam" id="PF00149">
    <property type="entry name" value="Metallophos"/>
    <property type="match status" value="1"/>
</dbReference>
<dbReference type="Proteomes" id="UP000192678">
    <property type="component" value="Unassembled WGS sequence"/>
</dbReference>
<dbReference type="OrthoDB" id="9795838at2"/>
<proteinExistence type="predicted"/>
<organism evidence="2 3">
    <name type="scientific">Pedobacter nyackensis</name>
    <dbReference type="NCBI Taxonomy" id="475255"/>
    <lineage>
        <taxon>Bacteria</taxon>
        <taxon>Pseudomonadati</taxon>
        <taxon>Bacteroidota</taxon>
        <taxon>Sphingobacteriia</taxon>
        <taxon>Sphingobacteriales</taxon>
        <taxon>Sphingobacteriaceae</taxon>
        <taxon>Pedobacter</taxon>
    </lineage>
</organism>
<dbReference type="Gene3D" id="3.60.21.10">
    <property type="match status" value="1"/>
</dbReference>
<keyword evidence="3" id="KW-1185">Reference proteome</keyword>
<evidence type="ECO:0000259" key="1">
    <source>
        <dbReference type="Pfam" id="PF00149"/>
    </source>
</evidence>
<evidence type="ECO:0000313" key="2">
    <source>
        <dbReference type="EMBL" id="SMC57886.1"/>
    </source>
</evidence>
<dbReference type="SUPFAM" id="SSF56300">
    <property type="entry name" value="Metallo-dependent phosphatases"/>
    <property type="match status" value="1"/>
</dbReference>
<dbReference type="PANTHER" id="PTHR39323">
    <property type="entry name" value="BLR1149 PROTEIN"/>
    <property type="match status" value="1"/>
</dbReference>
<dbReference type="RefSeq" id="WP_084286982.1">
    <property type="nucleotide sequence ID" value="NZ_FWYB01000001.1"/>
</dbReference>
<dbReference type="InterPro" id="IPR029052">
    <property type="entry name" value="Metallo-depent_PP-like"/>
</dbReference>
<dbReference type="AlphaFoldDB" id="A0A1W2AB45"/>
<dbReference type="STRING" id="475255.SAMN04488101_101409"/>
<dbReference type="InterPro" id="IPR024173">
    <property type="entry name" value="Pesterase_MJ0037-like"/>
</dbReference>
<dbReference type="EMBL" id="FWYB01000001">
    <property type="protein sequence ID" value="SMC57886.1"/>
    <property type="molecule type" value="Genomic_DNA"/>
</dbReference>
<dbReference type="GO" id="GO:0016787">
    <property type="term" value="F:hydrolase activity"/>
    <property type="evidence" value="ECO:0007669"/>
    <property type="project" value="InterPro"/>
</dbReference>
<reference evidence="2 3" key="1">
    <citation type="submission" date="2017-04" db="EMBL/GenBank/DDBJ databases">
        <authorList>
            <person name="Afonso C.L."/>
            <person name="Miller P.J."/>
            <person name="Scott M.A."/>
            <person name="Spackman E."/>
            <person name="Goraichik I."/>
            <person name="Dimitrov K.M."/>
            <person name="Suarez D.L."/>
            <person name="Swayne D.E."/>
        </authorList>
    </citation>
    <scope>NUCLEOTIDE SEQUENCE [LARGE SCALE GENOMIC DNA]</scope>
    <source>
        <strain evidence="2 3">DSM 19625</strain>
    </source>
</reference>
<sequence length="215" mass="24902">MIIDCKGEQFILNKERAIFWVAKKMLIISDLHIGKSAHFRRSGIQVPDTVGLTDLHRLTSLMKEFEPDTLLVTGDMFHNNINSDANAFVDWRRGYPHLKIVLIKGNHDALKNEDYEALNIEVHTKELLCAPFRFIHDQPVERDEYYNICGHIHPGVVLYGKARQQLKFPCFYFGQHCAILPAFSVFTGLKILKPQEGDRFYALTLHKVIEVKRIR</sequence>
<accession>A0A1W2AB45</accession>
<dbReference type="InterPro" id="IPR026336">
    <property type="entry name" value="PdeM-like"/>
</dbReference>